<comment type="caution">
    <text evidence="2">The sequence shown here is derived from an EMBL/GenBank/DDBJ whole genome shotgun (WGS) entry which is preliminary data.</text>
</comment>
<keyword evidence="3" id="KW-1185">Reference proteome</keyword>
<evidence type="ECO:0000256" key="1">
    <source>
        <dbReference type="SAM" id="MobiDB-lite"/>
    </source>
</evidence>
<accession>A0ABQ9V559</accession>
<proteinExistence type="predicted"/>
<name>A0ABQ9V559_SAGOE</name>
<dbReference type="Proteomes" id="UP001266305">
    <property type="component" value="Unassembled WGS sequence"/>
</dbReference>
<protein>
    <submittedName>
        <fullName evidence="2">Uncharacterized protein</fullName>
    </submittedName>
</protein>
<evidence type="ECO:0000313" key="2">
    <source>
        <dbReference type="EMBL" id="KAK2104489.1"/>
    </source>
</evidence>
<dbReference type="EMBL" id="JASSZA010000008">
    <property type="protein sequence ID" value="KAK2104489.1"/>
    <property type="molecule type" value="Genomic_DNA"/>
</dbReference>
<reference evidence="2 3" key="1">
    <citation type="submission" date="2023-05" db="EMBL/GenBank/DDBJ databases">
        <title>B98-5 Cell Line De Novo Hybrid Assembly: An Optical Mapping Approach.</title>
        <authorList>
            <person name="Kananen K."/>
            <person name="Auerbach J.A."/>
            <person name="Kautto E."/>
            <person name="Blachly J.S."/>
        </authorList>
    </citation>
    <scope>NUCLEOTIDE SEQUENCE [LARGE SCALE GENOMIC DNA]</scope>
    <source>
        <strain evidence="2">B95-8</strain>
        <tissue evidence="2">Cell line</tissue>
    </source>
</reference>
<gene>
    <name evidence="2" type="ORF">P7K49_018345</name>
</gene>
<sequence>MATVVRALKLESADMLRKECPPTPSRLVPWFTKGLEGLCAFNSPDRFSCSSSEVEAGEELSGLQPEKQPGRGRAMSRPS</sequence>
<feature type="region of interest" description="Disordered" evidence="1">
    <location>
        <begin position="52"/>
        <end position="79"/>
    </location>
</feature>
<organism evidence="2 3">
    <name type="scientific">Saguinus oedipus</name>
    <name type="common">Cotton-top tamarin</name>
    <name type="synonym">Oedipomidas oedipus</name>
    <dbReference type="NCBI Taxonomy" id="9490"/>
    <lineage>
        <taxon>Eukaryota</taxon>
        <taxon>Metazoa</taxon>
        <taxon>Chordata</taxon>
        <taxon>Craniata</taxon>
        <taxon>Vertebrata</taxon>
        <taxon>Euteleostomi</taxon>
        <taxon>Mammalia</taxon>
        <taxon>Eutheria</taxon>
        <taxon>Euarchontoglires</taxon>
        <taxon>Primates</taxon>
        <taxon>Haplorrhini</taxon>
        <taxon>Platyrrhini</taxon>
        <taxon>Cebidae</taxon>
        <taxon>Callitrichinae</taxon>
        <taxon>Saguinus</taxon>
    </lineage>
</organism>
<evidence type="ECO:0000313" key="3">
    <source>
        <dbReference type="Proteomes" id="UP001266305"/>
    </source>
</evidence>